<feature type="transmembrane region" description="Helical" evidence="4">
    <location>
        <begin position="75"/>
        <end position="94"/>
    </location>
</feature>
<organism evidence="6 7">
    <name type="scientific">Arcicella aquatica</name>
    <dbReference type="NCBI Taxonomy" id="217141"/>
    <lineage>
        <taxon>Bacteria</taxon>
        <taxon>Pseudomonadati</taxon>
        <taxon>Bacteroidota</taxon>
        <taxon>Cytophagia</taxon>
        <taxon>Cytophagales</taxon>
        <taxon>Flectobacillaceae</taxon>
        <taxon>Arcicella</taxon>
    </lineage>
</organism>
<evidence type="ECO:0000259" key="5">
    <source>
        <dbReference type="PROSITE" id="PS50850"/>
    </source>
</evidence>
<keyword evidence="1 4" id="KW-0812">Transmembrane</keyword>
<sequence length="392" mass="43551">MKPKYLLPVVVFAQFSGTSLWFALNAVLKDLHKLYPDTSNFLSSMTSSVQLGFVIGTAIYAVLTISDRFSPVKVFVYSTLLAAFFNLLIVWIPVSFKELLIIRFAVGFFLAGIYPVGMKIMADWYDKGLGRALGYLVGSLVLGTSFPHFIAFFSLSIHWQSVIIATSIIASSGALLMFLFIKDGPFRKKAGRFNPKSIIASFKNSSFKTYSFGYFGHMFEVYTFWAYVPIIIQQYNQHSSYSFNISLWSFLIIASGLIGCVLTGEFSAKFGSAKLAFGCLSFSLICCLFSVSFSQVSPFVFITIMLVWGMSVAGDSPQFSALISQNTNPEYRASSITIVNCIGFAITIISLQILQFATKYITDEYVYLILAIGPVVGLISTFKSTFEVRYKV</sequence>
<keyword evidence="2 4" id="KW-1133">Transmembrane helix</keyword>
<dbReference type="EMBL" id="JAYFUL010000008">
    <property type="protein sequence ID" value="MEA5257577.1"/>
    <property type="molecule type" value="Genomic_DNA"/>
</dbReference>
<proteinExistence type="predicted"/>
<feature type="transmembrane region" description="Helical" evidence="4">
    <location>
        <begin position="159"/>
        <end position="181"/>
    </location>
</feature>
<dbReference type="InterPro" id="IPR011701">
    <property type="entry name" value="MFS"/>
</dbReference>
<gene>
    <name evidence="6" type="ORF">VB264_07270</name>
</gene>
<dbReference type="PANTHER" id="PTHR23521">
    <property type="entry name" value="TRANSPORTER MFS SUPERFAMILY"/>
    <property type="match status" value="1"/>
</dbReference>
<evidence type="ECO:0000256" key="4">
    <source>
        <dbReference type="SAM" id="Phobius"/>
    </source>
</evidence>
<keyword evidence="7" id="KW-1185">Reference proteome</keyword>
<feature type="transmembrane region" description="Helical" evidence="4">
    <location>
        <begin position="100"/>
        <end position="120"/>
    </location>
</feature>
<dbReference type="PANTHER" id="PTHR23521:SF3">
    <property type="entry name" value="MFS TRANSPORTER"/>
    <property type="match status" value="1"/>
</dbReference>
<feature type="transmembrane region" description="Helical" evidence="4">
    <location>
        <begin position="275"/>
        <end position="293"/>
    </location>
</feature>
<dbReference type="Gene3D" id="1.20.1250.20">
    <property type="entry name" value="MFS general substrate transporter like domains"/>
    <property type="match status" value="1"/>
</dbReference>
<feature type="transmembrane region" description="Helical" evidence="4">
    <location>
        <begin position="299"/>
        <end position="323"/>
    </location>
</feature>
<dbReference type="Pfam" id="PF07690">
    <property type="entry name" value="MFS_1"/>
    <property type="match status" value="1"/>
</dbReference>
<protein>
    <submittedName>
        <fullName evidence="6">MFS transporter</fullName>
    </submittedName>
</protein>
<accession>A0ABU5QKJ7</accession>
<evidence type="ECO:0000256" key="3">
    <source>
        <dbReference type="ARBA" id="ARBA00023136"/>
    </source>
</evidence>
<feature type="transmembrane region" description="Helical" evidence="4">
    <location>
        <begin position="365"/>
        <end position="382"/>
    </location>
</feature>
<evidence type="ECO:0000313" key="6">
    <source>
        <dbReference type="EMBL" id="MEA5257577.1"/>
    </source>
</evidence>
<feature type="transmembrane region" description="Helical" evidence="4">
    <location>
        <begin position="132"/>
        <end position="153"/>
    </location>
</feature>
<keyword evidence="3 4" id="KW-0472">Membrane</keyword>
<feature type="transmembrane region" description="Helical" evidence="4">
    <location>
        <begin position="212"/>
        <end position="233"/>
    </location>
</feature>
<dbReference type="InterPro" id="IPR020846">
    <property type="entry name" value="MFS_dom"/>
</dbReference>
<feature type="transmembrane region" description="Helical" evidence="4">
    <location>
        <begin position="44"/>
        <end position="63"/>
    </location>
</feature>
<feature type="domain" description="Major facilitator superfamily (MFS) profile" evidence="5">
    <location>
        <begin position="1"/>
        <end position="389"/>
    </location>
</feature>
<evidence type="ECO:0000256" key="2">
    <source>
        <dbReference type="ARBA" id="ARBA00022989"/>
    </source>
</evidence>
<evidence type="ECO:0000256" key="1">
    <source>
        <dbReference type="ARBA" id="ARBA00022692"/>
    </source>
</evidence>
<dbReference type="SUPFAM" id="SSF103473">
    <property type="entry name" value="MFS general substrate transporter"/>
    <property type="match status" value="1"/>
</dbReference>
<reference evidence="6 7" key="1">
    <citation type="submission" date="2023-12" db="EMBL/GenBank/DDBJ databases">
        <title>Novel species of the genus Arcicella isolated from rivers.</title>
        <authorList>
            <person name="Lu H."/>
        </authorList>
    </citation>
    <scope>NUCLEOTIDE SEQUENCE [LARGE SCALE GENOMIC DNA]</scope>
    <source>
        <strain evidence="6 7">LMG 21963</strain>
    </source>
</reference>
<dbReference type="RefSeq" id="WP_323248048.1">
    <property type="nucleotide sequence ID" value="NZ_JAYFUL010000008.1"/>
</dbReference>
<evidence type="ECO:0000313" key="7">
    <source>
        <dbReference type="Proteomes" id="UP001304671"/>
    </source>
</evidence>
<dbReference type="Proteomes" id="UP001304671">
    <property type="component" value="Unassembled WGS sequence"/>
</dbReference>
<feature type="transmembrane region" description="Helical" evidence="4">
    <location>
        <begin position="335"/>
        <end position="353"/>
    </location>
</feature>
<dbReference type="InterPro" id="IPR036259">
    <property type="entry name" value="MFS_trans_sf"/>
</dbReference>
<feature type="transmembrane region" description="Helical" evidence="4">
    <location>
        <begin position="245"/>
        <end position="263"/>
    </location>
</feature>
<comment type="caution">
    <text evidence="6">The sequence shown here is derived from an EMBL/GenBank/DDBJ whole genome shotgun (WGS) entry which is preliminary data.</text>
</comment>
<dbReference type="PROSITE" id="PS50850">
    <property type="entry name" value="MFS"/>
    <property type="match status" value="1"/>
</dbReference>
<name>A0ABU5QKJ7_9BACT</name>
<feature type="transmembrane region" description="Helical" evidence="4">
    <location>
        <begin position="5"/>
        <end position="24"/>
    </location>
</feature>